<dbReference type="EMBL" id="JBHSAQ010000002">
    <property type="protein sequence ID" value="MFC3957857.1"/>
    <property type="molecule type" value="Genomic_DNA"/>
</dbReference>
<dbReference type="GeneID" id="73903236"/>
<organism evidence="2 3">
    <name type="scientific">Halovivax cerinus</name>
    <dbReference type="NCBI Taxonomy" id="1487865"/>
    <lineage>
        <taxon>Archaea</taxon>
        <taxon>Methanobacteriati</taxon>
        <taxon>Methanobacteriota</taxon>
        <taxon>Stenosarchaea group</taxon>
        <taxon>Halobacteria</taxon>
        <taxon>Halobacteriales</taxon>
        <taxon>Natrialbaceae</taxon>
        <taxon>Halovivax</taxon>
    </lineage>
</organism>
<dbReference type="InterPro" id="IPR040624">
    <property type="entry name" value="HalOD1"/>
</dbReference>
<accession>A0ABD5NLL3</accession>
<dbReference type="Pfam" id="PF18545">
    <property type="entry name" value="HalOD1"/>
    <property type="match status" value="1"/>
</dbReference>
<proteinExistence type="predicted"/>
<sequence length="83" mass="8924">MGTSPRTSHAMPADDALSHRVVYAIAEREGVEPEALEPPLYSAIDPEALDLLYESADESLTVSFSYLGYDVHVDADGTVSVDP</sequence>
<evidence type="ECO:0000259" key="1">
    <source>
        <dbReference type="Pfam" id="PF18545"/>
    </source>
</evidence>
<protein>
    <submittedName>
        <fullName evidence="2">HalOD1 output domain-containing protein</fullName>
    </submittedName>
</protein>
<evidence type="ECO:0000313" key="3">
    <source>
        <dbReference type="Proteomes" id="UP001595846"/>
    </source>
</evidence>
<feature type="domain" description="Halobacterial output" evidence="1">
    <location>
        <begin position="14"/>
        <end position="83"/>
    </location>
</feature>
<comment type="caution">
    <text evidence="2">The sequence shown here is derived from an EMBL/GenBank/DDBJ whole genome shotgun (WGS) entry which is preliminary data.</text>
</comment>
<dbReference type="AlphaFoldDB" id="A0ABD5NLL3"/>
<dbReference type="RefSeq" id="WP_256530549.1">
    <property type="nucleotide sequence ID" value="NZ_CP101824.1"/>
</dbReference>
<gene>
    <name evidence="2" type="ORF">ACFOUR_05660</name>
</gene>
<evidence type="ECO:0000313" key="2">
    <source>
        <dbReference type="EMBL" id="MFC3957857.1"/>
    </source>
</evidence>
<keyword evidence="3" id="KW-1185">Reference proteome</keyword>
<name>A0ABD5NLL3_9EURY</name>
<reference evidence="2 3" key="1">
    <citation type="journal article" date="2019" name="Int. J. Syst. Evol. Microbiol.">
        <title>The Global Catalogue of Microorganisms (GCM) 10K type strain sequencing project: providing services to taxonomists for standard genome sequencing and annotation.</title>
        <authorList>
            <consortium name="The Broad Institute Genomics Platform"/>
            <consortium name="The Broad Institute Genome Sequencing Center for Infectious Disease"/>
            <person name="Wu L."/>
            <person name="Ma J."/>
        </authorList>
    </citation>
    <scope>NUCLEOTIDE SEQUENCE [LARGE SCALE GENOMIC DNA]</scope>
    <source>
        <strain evidence="2 3">IBRC-M 10256</strain>
    </source>
</reference>
<dbReference type="Proteomes" id="UP001595846">
    <property type="component" value="Unassembled WGS sequence"/>
</dbReference>